<dbReference type="Proteomes" id="UP000320404">
    <property type="component" value="Unassembled WGS sequence"/>
</dbReference>
<comment type="caution">
    <text evidence="2">The sequence shown here is derived from an EMBL/GenBank/DDBJ whole genome shotgun (WGS) entry which is preliminary data.</text>
</comment>
<dbReference type="Pfam" id="PF04205">
    <property type="entry name" value="FMN_bind"/>
    <property type="match status" value="1"/>
</dbReference>
<dbReference type="SMART" id="SM00900">
    <property type="entry name" value="FMN_bind"/>
    <property type="match status" value="1"/>
</dbReference>
<protein>
    <submittedName>
        <fullName evidence="2">FMN-binding protein</fullName>
    </submittedName>
</protein>
<evidence type="ECO:0000313" key="3">
    <source>
        <dbReference type="Proteomes" id="UP000320404"/>
    </source>
</evidence>
<accession>A0A520S1L7</accession>
<dbReference type="EMBL" id="SHAH01000033">
    <property type="protein sequence ID" value="RZO76360.1"/>
    <property type="molecule type" value="Genomic_DNA"/>
</dbReference>
<dbReference type="GO" id="GO:0016020">
    <property type="term" value="C:membrane"/>
    <property type="evidence" value="ECO:0007669"/>
    <property type="project" value="InterPro"/>
</dbReference>
<name>A0A520S1L7_9GAMM</name>
<feature type="domain" description="FMN-binding" evidence="1">
    <location>
        <begin position="117"/>
        <end position="201"/>
    </location>
</feature>
<evidence type="ECO:0000313" key="2">
    <source>
        <dbReference type="EMBL" id="RZO76360.1"/>
    </source>
</evidence>
<evidence type="ECO:0000259" key="1">
    <source>
        <dbReference type="SMART" id="SM00900"/>
    </source>
</evidence>
<organism evidence="2 3">
    <name type="scientific">OM182 bacterium</name>
    <dbReference type="NCBI Taxonomy" id="2510334"/>
    <lineage>
        <taxon>Bacteria</taxon>
        <taxon>Pseudomonadati</taxon>
        <taxon>Pseudomonadota</taxon>
        <taxon>Gammaproteobacteria</taxon>
        <taxon>OMG group</taxon>
        <taxon>OM182 clade</taxon>
    </lineage>
</organism>
<gene>
    <name evidence="2" type="ORF">EVA69_03110</name>
</gene>
<dbReference type="AlphaFoldDB" id="A0A520S1L7"/>
<dbReference type="InterPro" id="IPR007329">
    <property type="entry name" value="FMN-bd"/>
</dbReference>
<reference evidence="2 3" key="1">
    <citation type="submission" date="2019-02" db="EMBL/GenBank/DDBJ databases">
        <title>Prokaryotic population dynamics and viral predation in marine succession experiment using metagenomics: the confinement effect.</title>
        <authorList>
            <person name="Haro-Moreno J.M."/>
            <person name="Rodriguez-Valera F."/>
            <person name="Lopez-Perez M."/>
        </authorList>
    </citation>
    <scope>NUCLEOTIDE SEQUENCE [LARGE SCALE GENOMIC DNA]</scope>
    <source>
        <strain evidence="2">MED-G158</strain>
    </source>
</reference>
<dbReference type="GO" id="GO:0010181">
    <property type="term" value="F:FMN binding"/>
    <property type="evidence" value="ECO:0007669"/>
    <property type="project" value="InterPro"/>
</dbReference>
<proteinExistence type="predicted"/>
<sequence length="207" mass="22754">MPQPFGGPLKMLPTLTSRSFCRVLVLTLVLSSAFFMGDNFSAWLSAEQNFYRSAFAANSDHTTDRLLKAVVPGAESFSEKEGEPPVYQAFKNDPATGEQTLIGYAFVTPDFPPEPNGYSGPIDTLIGLGLDGKIVGLKVIYYKESLRYTIGDFFSWGFEEQFVGLDAANRFRVDKEIDGIVKATISAKAAARGIRRSVRAVTEVYIN</sequence>